<accession>A0ABX4IWC8</accession>
<organism evidence="2 3">
    <name type="scientific">Rhizobium anhuiense</name>
    <dbReference type="NCBI Taxonomy" id="1184720"/>
    <lineage>
        <taxon>Bacteria</taxon>
        <taxon>Pseudomonadati</taxon>
        <taxon>Pseudomonadota</taxon>
        <taxon>Alphaproteobacteria</taxon>
        <taxon>Hyphomicrobiales</taxon>
        <taxon>Rhizobiaceae</taxon>
        <taxon>Rhizobium/Agrobacterium group</taxon>
        <taxon>Rhizobium</taxon>
    </lineage>
</organism>
<keyword evidence="3" id="KW-1185">Reference proteome</keyword>
<name>A0ABX4IWC8_9HYPH</name>
<reference evidence="2 3" key="1">
    <citation type="submission" date="2017-09" db="EMBL/GenBank/DDBJ databases">
        <title>Comparative genomics of rhizobia isolated from Phaseolus vulgaris in China.</title>
        <authorList>
            <person name="Tong W."/>
        </authorList>
    </citation>
    <scope>NUCLEOTIDE SEQUENCE [LARGE SCALE GENOMIC DNA]</scope>
    <source>
        <strain evidence="2 3">Y27</strain>
    </source>
</reference>
<dbReference type="Gene3D" id="3.40.50.720">
    <property type="entry name" value="NAD(P)-binding Rossmann-like Domain"/>
    <property type="match status" value="1"/>
</dbReference>
<sequence length="241" mass="25454">MHPAIVQMFHSNSVRISIGFGAIGQALAWAFARKNIQVSVAARRPSEAIAPLATAIGPTVTASSMQDALKAQVVILAISFSAISELPSKTNGSGQTVIDPTNAINFPDFTPVDLAGKFSSSLVQKTLSGAKVVKAFNTIPAAILAQSPDEDGGRPFIIGEFVAHDSSPQFGSLNHRGLARRSASGQAPVKPQTAQASENPYLFFWNRTHTANALRSDRGADARSLIACSQLSIRTRTSART</sequence>
<evidence type="ECO:0000313" key="3">
    <source>
        <dbReference type="Proteomes" id="UP000219972"/>
    </source>
</evidence>
<dbReference type="InterPro" id="IPR036291">
    <property type="entry name" value="NAD(P)-bd_dom_sf"/>
</dbReference>
<evidence type="ECO:0000259" key="1">
    <source>
        <dbReference type="Pfam" id="PF03807"/>
    </source>
</evidence>
<gene>
    <name evidence="2" type="ORF">CO662_36130</name>
</gene>
<dbReference type="Pfam" id="PF03807">
    <property type="entry name" value="F420_oxidored"/>
    <property type="match status" value="1"/>
</dbReference>
<feature type="domain" description="Pyrroline-5-carboxylate reductase catalytic N-terminal" evidence="1">
    <location>
        <begin position="18"/>
        <end position="102"/>
    </location>
</feature>
<protein>
    <recommendedName>
        <fullName evidence="1">Pyrroline-5-carboxylate reductase catalytic N-terminal domain-containing protein</fullName>
    </recommendedName>
</protein>
<dbReference type="InterPro" id="IPR028939">
    <property type="entry name" value="P5C_Rdtase_cat_N"/>
</dbReference>
<comment type="caution">
    <text evidence="2">The sequence shown here is derived from an EMBL/GenBank/DDBJ whole genome shotgun (WGS) entry which is preliminary data.</text>
</comment>
<evidence type="ECO:0000313" key="2">
    <source>
        <dbReference type="EMBL" id="PDS46339.1"/>
    </source>
</evidence>
<dbReference type="Proteomes" id="UP000219972">
    <property type="component" value="Unassembled WGS sequence"/>
</dbReference>
<dbReference type="SUPFAM" id="SSF51735">
    <property type="entry name" value="NAD(P)-binding Rossmann-fold domains"/>
    <property type="match status" value="1"/>
</dbReference>
<proteinExistence type="predicted"/>
<dbReference type="EMBL" id="NWSL01000060">
    <property type="protein sequence ID" value="PDS46339.1"/>
    <property type="molecule type" value="Genomic_DNA"/>
</dbReference>